<dbReference type="Pfam" id="PF00501">
    <property type="entry name" value="AMP-binding"/>
    <property type="match status" value="3"/>
</dbReference>
<proteinExistence type="predicted"/>
<dbReference type="Gene3D" id="2.30.38.10">
    <property type="entry name" value="Luciferase, Domain 3"/>
    <property type="match status" value="1"/>
</dbReference>
<reference evidence="5" key="1">
    <citation type="submission" date="2022-11" db="UniProtKB">
        <authorList>
            <consortium name="WormBaseParasite"/>
        </authorList>
    </citation>
    <scope>IDENTIFICATION</scope>
</reference>
<dbReference type="Proteomes" id="UP000887574">
    <property type="component" value="Unplaced"/>
</dbReference>
<dbReference type="Pfam" id="PF00668">
    <property type="entry name" value="Condensation"/>
    <property type="match status" value="3"/>
</dbReference>
<dbReference type="InterPro" id="IPR000873">
    <property type="entry name" value="AMP-dep_synth/lig_dom"/>
</dbReference>
<dbReference type="GO" id="GO:0003824">
    <property type="term" value="F:catalytic activity"/>
    <property type="evidence" value="ECO:0007669"/>
    <property type="project" value="InterPro"/>
</dbReference>
<evidence type="ECO:0000313" key="5">
    <source>
        <dbReference type="WBParaSite" id="jg24243"/>
    </source>
</evidence>
<dbReference type="GO" id="GO:0031177">
    <property type="term" value="F:phosphopantetheine binding"/>
    <property type="evidence" value="ECO:0007669"/>
    <property type="project" value="TreeGrafter"/>
</dbReference>
<feature type="domain" description="Carrier" evidence="3">
    <location>
        <begin position="1491"/>
        <end position="1581"/>
    </location>
</feature>
<sequence length="2542" mass="288783">MKSSQSEEIEFYVKDSLKKLLSQGSIKINLGDSFARLGTDSLLLAKFEYELSNHFQHLAIPPGFCFENQSPQKVINQLIILDSQSASYNITNLLVTPKNAISQIPLSRAQQRIWLESKLHQFSNSLVESFSLKLCPKTKISQLIHALNSAVINHSILRTAYSSTGSQQIIYSGTECYFSLAARAEENLDIDRPTLDAEAIPVRIRLAGTLFTACFHHILIDGRSIRLFMKAILVYYNSRKKLCSNKFPQYTQFCLQEIQLMNTRKYKDILENSLKYWTNKLAGWELCQRVSYNLLETDTKDLFAGGIAETVIDSEMSFQLYKLGQENGATIFTTLMTILRCLIYKMYGIKDLCLGIPIENRCLERVDYGQTIGLFLNLCVAKEVLEPQLSFKGVLKKVAEGMRQLMLHSHVPFDELVKELRKNSSSPCSAGLELFQMAVIQDTCPRDDFDGAMQGAEDAFKCELVKEIERKGAQYPILWHFIEQKASRKIKLRVEYNKRLFGSEIVAAMLQKFKLLCVKIANNFYCGSKDVKIRDFNLLGNDDQVFKDDMMEHPDKFTPIEIICAQLKNLPCQKIVVEHCGEQLCANDLLMQSQSLCYALNQNLFRINGQLNYVDQPIALLLQKNRSLIVCVLGVWMAGRAIIPISNDWPEAKVSETLSELPPDTVLLTDRKPYSISQFQIYLQDLIEESKACLNSTINNFASKPEDLLYLTATSGSTGKPKVVCTEGKGLVNLVCSFTRLFSYNTNSVVYQVVNYAFDIFFADVLCALMNGSRLVLARDSIPRLEELKQTSSAAVCWETISRDWLHKALQARISLVQLFGFTEHTVFTNYQWIRSTNDVLNRMNIGKALPNIHIYLVDDDGQPVPASAIGHEGNLRSSGAGLMRGYLYDMKSVVSLQADTYFESGDRARIMPGGHLEFRGRRDKQVKIRGNRVELLEIEQCLAACKDVDHCIAEWVDTKKQLIAFVSSSKQLNIQELREKLSAKCPPHMIPDNFVMLQDFPLNSNGKIDRNHLLKMFEEEEVKVSKNIITKPNTNEVISQICDIFAECLGIPELQTQDNLFERGADSLKLMMAVQRVEQELGILLQIREIFRKKSIANLIEGTSMAKKFPHLSNPNLQFNKCADTSRLHFALNRLIQVHSILRTVIVQEEGQSAHQLVYSATESFIYVQTEGDLFYKNGFSKQQIPVRAYWSSINQLRLQFQHIAVDGQSLRDIARHLKALYCGQQIAKPSTSYAEFAIAQRSMSYAKELEYWSSQLENVKNQQMPVEIARNQLNEAQNYSINTTISENRLKKFSQEHSCTIAQVITAALLLCFDEECSDTKDFVLGVPFSGRSPSTSQLIGYLVNVQAVHFTIGKELSKDVENLIKHVKEQMVQALDHSAVPFQLVVQKLKPRRKFNCNPLFQRMLVVEESEGEENILHLEKDGLTAKVEHISSAHSKFDQSWKVCIIHKREDLKVKINVEFNKHLFYLANIQKTAANFVKILEKLLNEEVESVESRVTKAWARVLGVEQIDLDDNFFDIGGHSLLASRICSLLKCDIAVIFQHQTIREMVQALSHDKKDCKIEIEPVKAQCLQISKSSVCYLQNQLLLIYKNATDPAQTNAYTISLLVALSPAICSKRLKECLWTLLSVQSNLRSVFEEVEANKFVQKVLPMSDPLVQSVISRDWGDSDRAHFEPFSKPPIRIRLSSSQLSIELSHLIFDSTSMNVLAQQLLHIYYQNGSIVPTLRDSYSHFSERFNKKCDLEKSANCTFWQNYLKKNDEENTLQTDKSSLTKHNWNCATWSKTYSGFNHTLGKLCKQHSTTPITLLLFTLARILQQRMNNFWQDFCIGLAKDMRDTEDLNQVVGFFVNTLPIPIQVRKKEEIGKLSVKKEIAKLHKLVHSILNQHSYTTYDQLLSWSGRDSLFDVMLVVDNANPTAPNDLFQVLDQQNLHTKFPIAIFISIFQGDVSVKVEFLDALFHIQTIEVMVEEWVKMVQRLGTTEPDAPSKLVEYPSHLDLIEVLYEQAQTLPLSTIAIQTPTRKITYNELVFAVETMADRLSLRYFAETGGLLGPDCLLGVLGGRSSVECVLVSLAVLRTGAAYMPVDVEYNPDSRVQNILKEGKVNYYIGAKDFMIDCAYQEDIQHYKTIIEQVCQNGLMKPLEYKFMSRNNPQDLAYVIFTSGTTGNPKGVTIPHEGVLNMLCDASQQLGVSSADCIYQFTNFCFDNSVLEIWLALSNGAKLFADEEENFSASKFCEQVDQYRITHAFLFPAVVDTFEEKQLTTLSHLKYWITGAEKLGRALLKRALDCGVNIIQNYGPTECTCYTLRKRMKMGDHPQNLGMPIRNMSVKVLTPTCESAIPLSTHELYVAGVDLPEVISTYQPLNSLLFSLMASGDLVQQQPNGEIQFMGRVDHQVKIRGFRVEVEEIKNVLLDLPTVRAVKVILNEENEHKYLIAYVVPVDIPTRPTAENLKKWCQKQLPHYMVPRFFIFLAEIPLTSNAKIDIKDLPRPITSSFISDNNYMQTDNQKKIYEVLATVLEEKHLDPEQGFIYSGGNSLNG</sequence>
<dbReference type="InterPro" id="IPR045851">
    <property type="entry name" value="AMP-bd_C_sf"/>
</dbReference>
<dbReference type="Gene3D" id="3.30.559.10">
    <property type="entry name" value="Chloramphenicol acetyltransferase-like domain"/>
    <property type="match status" value="3"/>
</dbReference>
<dbReference type="PROSITE" id="PS00455">
    <property type="entry name" value="AMP_BINDING"/>
    <property type="match status" value="2"/>
</dbReference>
<dbReference type="WBParaSite" id="jg24243">
    <property type="protein sequence ID" value="jg24243"/>
    <property type="gene ID" value="jg24243"/>
</dbReference>
<keyword evidence="1" id="KW-0596">Phosphopantetheine</keyword>
<dbReference type="SUPFAM" id="SSF52777">
    <property type="entry name" value="CoA-dependent acyltransferases"/>
    <property type="match status" value="6"/>
</dbReference>
<dbReference type="Pfam" id="PF13193">
    <property type="entry name" value="AMP-binding_C"/>
    <property type="match status" value="1"/>
</dbReference>
<evidence type="ECO:0000259" key="3">
    <source>
        <dbReference type="PROSITE" id="PS50075"/>
    </source>
</evidence>
<dbReference type="Gene3D" id="3.40.50.12780">
    <property type="entry name" value="N-terminal domain of ligase-like"/>
    <property type="match status" value="2"/>
</dbReference>
<dbReference type="PANTHER" id="PTHR45527">
    <property type="entry name" value="NONRIBOSOMAL PEPTIDE SYNTHETASE"/>
    <property type="match status" value="1"/>
</dbReference>
<dbReference type="InterPro" id="IPR025110">
    <property type="entry name" value="AMP-bd_C"/>
</dbReference>
<protein>
    <submittedName>
        <fullName evidence="5">Carrier domain-containing protein</fullName>
    </submittedName>
</protein>
<dbReference type="GO" id="GO:0043041">
    <property type="term" value="P:amino acid activation for nonribosomal peptide biosynthetic process"/>
    <property type="evidence" value="ECO:0007669"/>
    <property type="project" value="TreeGrafter"/>
</dbReference>
<keyword evidence="4" id="KW-1185">Reference proteome</keyword>
<dbReference type="PANTHER" id="PTHR45527:SF1">
    <property type="entry name" value="FATTY ACID SYNTHASE"/>
    <property type="match status" value="1"/>
</dbReference>
<organism evidence="4 5">
    <name type="scientific">Ditylenchus dipsaci</name>
    <dbReference type="NCBI Taxonomy" id="166011"/>
    <lineage>
        <taxon>Eukaryota</taxon>
        <taxon>Metazoa</taxon>
        <taxon>Ecdysozoa</taxon>
        <taxon>Nematoda</taxon>
        <taxon>Chromadorea</taxon>
        <taxon>Rhabditida</taxon>
        <taxon>Tylenchina</taxon>
        <taxon>Tylenchomorpha</taxon>
        <taxon>Sphaerularioidea</taxon>
        <taxon>Anguinidae</taxon>
        <taxon>Anguininae</taxon>
        <taxon>Ditylenchus</taxon>
    </lineage>
</organism>
<dbReference type="SUPFAM" id="SSF56801">
    <property type="entry name" value="Acetyl-CoA synthetase-like"/>
    <property type="match status" value="2"/>
</dbReference>
<keyword evidence="2" id="KW-0597">Phosphoprotein</keyword>
<dbReference type="GO" id="GO:0005737">
    <property type="term" value="C:cytoplasm"/>
    <property type="evidence" value="ECO:0007669"/>
    <property type="project" value="TreeGrafter"/>
</dbReference>
<dbReference type="InterPro" id="IPR036736">
    <property type="entry name" value="ACP-like_sf"/>
</dbReference>
<dbReference type="InterPro" id="IPR001242">
    <property type="entry name" value="Condensation_dom"/>
</dbReference>
<evidence type="ECO:0000256" key="2">
    <source>
        <dbReference type="ARBA" id="ARBA00022553"/>
    </source>
</evidence>
<dbReference type="InterPro" id="IPR023213">
    <property type="entry name" value="CAT-like_dom_sf"/>
</dbReference>
<dbReference type="InterPro" id="IPR020845">
    <property type="entry name" value="AMP-binding_CS"/>
</dbReference>
<evidence type="ECO:0000256" key="1">
    <source>
        <dbReference type="ARBA" id="ARBA00022450"/>
    </source>
</evidence>
<accession>A0A915DVY5</accession>
<feature type="domain" description="Carrier" evidence="3">
    <location>
        <begin position="1033"/>
        <end position="1108"/>
    </location>
</feature>
<dbReference type="GO" id="GO:0044550">
    <property type="term" value="P:secondary metabolite biosynthetic process"/>
    <property type="evidence" value="ECO:0007669"/>
    <property type="project" value="TreeGrafter"/>
</dbReference>
<dbReference type="InterPro" id="IPR042099">
    <property type="entry name" value="ANL_N_sf"/>
</dbReference>
<dbReference type="InterPro" id="IPR009081">
    <property type="entry name" value="PP-bd_ACP"/>
</dbReference>
<dbReference type="PROSITE" id="PS50075">
    <property type="entry name" value="CARRIER"/>
    <property type="match status" value="2"/>
</dbReference>
<name>A0A915DVY5_9BILA</name>
<dbReference type="Pfam" id="PF00550">
    <property type="entry name" value="PP-binding"/>
    <property type="match status" value="2"/>
</dbReference>
<dbReference type="Gene3D" id="3.30.559.30">
    <property type="entry name" value="Nonribosomal peptide synthetase, condensation domain"/>
    <property type="match status" value="3"/>
</dbReference>
<dbReference type="Gene3D" id="3.30.300.30">
    <property type="match status" value="2"/>
</dbReference>
<dbReference type="Gene3D" id="1.10.1200.10">
    <property type="entry name" value="ACP-like"/>
    <property type="match status" value="2"/>
</dbReference>
<dbReference type="SUPFAM" id="SSF47336">
    <property type="entry name" value="ACP-like"/>
    <property type="match status" value="3"/>
</dbReference>
<evidence type="ECO:0000313" key="4">
    <source>
        <dbReference type="Proteomes" id="UP000887574"/>
    </source>
</evidence>